<name>A0ABW2Q4X4_9MICO</name>
<dbReference type="SUPFAM" id="SSF50475">
    <property type="entry name" value="FMN-binding split barrel"/>
    <property type="match status" value="1"/>
</dbReference>
<dbReference type="Pfam" id="PF01243">
    <property type="entry name" value="PNPOx_N"/>
    <property type="match status" value="1"/>
</dbReference>
<dbReference type="Proteomes" id="UP001596455">
    <property type="component" value="Unassembled WGS sequence"/>
</dbReference>
<feature type="domain" description="Pyridoxamine 5'-phosphate oxidase N-terminal" evidence="1">
    <location>
        <begin position="39"/>
        <end position="154"/>
    </location>
</feature>
<evidence type="ECO:0000313" key="3">
    <source>
        <dbReference type="Proteomes" id="UP001596455"/>
    </source>
</evidence>
<comment type="caution">
    <text evidence="2">The sequence shown here is derived from an EMBL/GenBank/DDBJ whole genome shotgun (WGS) entry which is preliminary data.</text>
</comment>
<organism evidence="2 3">
    <name type="scientific">Georgenia alba</name>
    <dbReference type="NCBI Taxonomy" id="2233858"/>
    <lineage>
        <taxon>Bacteria</taxon>
        <taxon>Bacillati</taxon>
        <taxon>Actinomycetota</taxon>
        <taxon>Actinomycetes</taxon>
        <taxon>Micrococcales</taxon>
        <taxon>Bogoriellaceae</taxon>
        <taxon>Georgenia</taxon>
    </lineage>
</organism>
<protein>
    <submittedName>
        <fullName evidence="2">Pyridoxamine 5'-phosphate oxidase family protein</fullName>
    </submittedName>
</protein>
<dbReference type="EMBL" id="JBHTCQ010000001">
    <property type="protein sequence ID" value="MFC7404553.1"/>
    <property type="molecule type" value="Genomic_DNA"/>
</dbReference>
<keyword evidence="3" id="KW-1185">Reference proteome</keyword>
<accession>A0ABW2Q4X4</accession>
<dbReference type="Gene3D" id="2.30.110.10">
    <property type="entry name" value="Electron Transport, Fmn-binding Protein, Chain A"/>
    <property type="match status" value="1"/>
</dbReference>
<reference evidence="3" key="1">
    <citation type="journal article" date="2019" name="Int. J. Syst. Evol. Microbiol.">
        <title>The Global Catalogue of Microorganisms (GCM) 10K type strain sequencing project: providing services to taxonomists for standard genome sequencing and annotation.</title>
        <authorList>
            <consortium name="The Broad Institute Genomics Platform"/>
            <consortium name="The Broad Institute Genome Sequencing Center for Infectious Disease"/>
            <person name="Wu L."/>
            <person name="Ma J."/>
        </authorList>
    </citation>
    <scope>NUCLEOTIDE SEQUENCE [LARGE SCALE GENOMIC DNA]</scope>
    <source>
        <strain evidence="3">JCM 1490</strain>
    </source>
</reference>
<sequence>MKETEKEMAALQRLMDASHAGGTPHLKEIVSGEHRLTAQQVVDLMTGMKVLSLATVTARGEPRVSAVDGHFLHGRWTFGTDGRSAKARHLAARPAVSAAHVDGERVGVFVHGHARMLTAGDADLEETVAHWAAHYGSDPRTWGEDVRLYVLEPTWMVGYGNPE</sequence>
<evidence type="ECO:0000259" key="1">
    <source>
        <dbReference type="Pfam" id="PF01243"/>
    </source>
</evidence>
<evidence type="ECO:0000313" key="2">
    <source>
        <dbReference type="EMBL" id="MFC7404553.1"/>
    </source>
</evidence>
<dbReference type="InterPro" id="IPR011576">
    <property type="entry name" value="Pyridox_Oxase_N"/>
</dbReference>
<dbReference type="RefSeq" id="WP_382392057.1">
    <property type="nucleotide sequence ID" value="NZ_JBHTCQ010000001.1"/>
</dbReference>
<gene>
    <name evidence="2" type="ORF">ACFQQL_05490</name>
</gene>
<dbReference type="InterPro" id="IPR012349">
    <property type="entry name" value="Split_barrel_FMN-bd"/>
</dbReference>
<proteinExistence type="predicted"/>